<evidence type="ECO:0000256" key="1">
    <source>
        <dbReference type="SAM" id="MobiDB-lite"/>
    </source>
</evidence>
<dbReference type="EMBL" id="JOWA01000100">
    <property type="protein sequence ID" value="KEZ42283.1"/>
    <property type="molecule type" value="Genomic_DNA"/>
</dbReference>
<evidence type="ECO:0000313" key="4">
    <source>
        <dbReference type="Proteomes" id="UP000028545"/>
    </source>
</evidence>
<dbReference type="VEuPathDB" id="FungiDB:SAPIO_CDS6144"/>
<keyword evidence="4" id="KW-1185">Reference proteome</keyword>
<dbReference type="InterPro" id="IPR052895">
    <property type="entry name" value="HetReg/Transcr_Mod"/>
</dbReference>
<dbReference type="InterPro" id="IPR010730">
    <property type="entry name" value="HET"/>
</dbReference>
<dbReference type="PANTHER" id="PTHR24148">
    <property type="entry name" value="ANKYRIN REPEAT DOMAIN-CONTAINING PROTEIN 39 HOMOLOG-RELATED"/>
    <property type="match status" value="1"/>
</dbReference>
<dbReference type="OrthoDB" id="2157530at2759"/>
<dbReference type="GeneID" id="27725216"/>
<accession>A0A084G4M1</accession>
<dbReference type="HOGENOM" id="CLU_503590_0_0_1"/>
<reference evidence="3 4" key="1">
    <citation type="journal article" date="2014" name="Genome Announc.">
        <title>Draft genome sequence of the pathogenic fungus Scedosporium apiospermum.</title>
        <authorList>
            <person name="Vandeputte P."/>
            <person name="Ghamrawi S."/>
            <person name="Rechenmann M."/>
            <person name="Iltis A."/>
            <person name="Giraud S."/>
            <person name="Fleury M."/>
            <person name="Thornton C."/>
            <person name="Delhaes L."/>
            <person name="Meyer W."/>
            <person name="Papon N."/>
            <person name="Bouchara J.P."/>
        </authorList>
    </citation>
    <scope>NUCLEOTIDE SEQUENCE [LARGE SCALE GENOMIC DNA]</scope>
    <source>
        <strain evidence="3 4">IHEM 14462</strain>
    </source>
</reference>
<dbReference type="PANTHER" id="PTHR24148:SF73">
    <property type="entry name" value="HET DOMAIN PROTEIN (AFU_ORTHOLOGUE AFUA_8G01020)"/>
    <property type="match status" value="1"/>
</dbReference>
<name>A0A084G4M1_PSEDA</name>
<dbReference type="Proteomes" id="UP000028545">
    <property type="component" value="Unassembled WGS sequence"/>
</dbReference>
<gene>
    <name evidence="3" type="ORF">SAPIO_CDS6144</name>
</gene>
<feature type="region of interest" description="Disordered" evidence="1">
    <location>
        <begin position="112"/>
        <end position="144"/>
    </location>
</feature>
<evidence type="ECO:0000313" key="3">
    <source>
        <dbReference type="EMBL" id="KEZ42283.1"/>
    </source>
</evidence>
<evidence type="ECO:0000259" key="2">
    <source>
        <dbReference type="Pfam" id="PF06985"/>
    </source>
</evidence>
<dbReference type="KEGG" id="sapo:SAPIO_CDS6144"/>
<feature type="compositionally biased region" description="Polar residues" evidence="1">
    <location>
        <begin position="135"/>
        <end position="144"/>
    </location>
</feature>
<protein>
    <recommendedName>
        <fullName evidence="2">Heterokaryon incompatibility domain-containing protein</fullName>
    </recommendedName>
</protein>
<comment type="caution">
    <text evidence="3">The sequence shown here is derived from an EMBL/GenBank/DDBJ whole genome shotgun (WGS) entry which is preliminary data.</text>
</comment>
<dbReference type="RefSeq" id="XP_016642082.1">
    <property type="nucleotide sequence ID" value="XM_016788325.1"/>
</dbReference>
<organism evidence="3 4">
    <name type="scientific">Pseudallescheria apiosperma</name>
    <name type="common">Scedosporium apiospermum</name>
    <dbReference type="NCBI Taxonomy" id="563466"/>
    <lineage>
        <taxon>Eukaryota</taxon>
        <taxon>Fungi</taxon>
        <taxon>Dikarya</taxon>
        <taxon>Ascomycota</taxon>
        <taxon>Pezizomycotina</taxon>
        <taxon>Sordariomycetes</taxon>
        <taxon>Hypocreomycetidae</taxon>
        <taxon>Microascales</taxon>
        <taxon>Microascaceae</taxon>
        <taxon>Scedosporium</taxon>
    </lineage>
</organism>
<sequence>MTGAPPPEGFRAFPYQPLGKGEIRLLRLRQSQNAERHKEFVECAITHHNLYEGLEFAALSYVWGNDEAVVPITLNGAVMKIRPNLASFLDEARRRQDLLGANDLDVALDARRANASNPPPNLGPGSSEPLVGRPGSTTVDSHQPKNTPVRYIWIDALCIDQNNIPERNAQVAMMRDIYAKSSRIIIWLGSAADDSDCAMDMLGSGERKDMPGAVPALTALMQRPYWTRAWTQQEATTPEVPCEVWCGTKGVTYEEFRRMSDIVNTLHRRGIHGSRTIDVGKTLPHEVLGKIDSTKELRSTRDTRVAYNRSNTYTRIYRTEAAAQFGNLLVKYMHLEATDMRDRVYALIPIYEDLEKSHRRPVEVDYAVSAGEVFRRAMAWAINPERDQHLLMFCSARSRVGAQSWVVDFSKPPTMTPRFEDRRYLGKWGAGYWDLVRPEIHLVDEGLRLIVEGGEIASIADTYGPPLTSYDWIGQGGINVEQAAVWMEGVARFAFPEKKDVPYVSGTSTVAAMDGILSTGVGETAWPYFDLIAGMERTMGI</sequence>
<feature type="domain" description="Heterokaryon incompatibility" evidence="2">
    <location>
        <begin position="147"/>
        <end position="234"/>
    </location>
</feature>
<dbReference type="Pfam" id="PF06985">
    <property type="entry name" value="HET"/>
    <property type="match status" value="1"/>
</dbReference>
<proteinExistence type="predicted"/>
<dbReference type="AlphaFoldDB" id="A0A084G4M1"/>